<evidence type="ECO:0000256" key="4">
    <source>
        <dbReference type="ARBA" id="ARBA00023163"/>
    </source>
</evidence>
<dbReference type="EMBL" id="ASRX01000011">
    <property type="protein sequence ID" value="EYF07110.1"/>
    <property type="molecule type" value="Genomic_DNA"/>
</dbReference>
<accession>A0A017TE69</accession>
<dbReference type="RefSeq" id="WP_044238067.1">
    <property type="nucleotide sequence ID" value="NZ_ASRX01000011.1"/>
</dbReference>
<dbReference type="InterPro" id="IPR036388">
    <property type="entry name" value="WH-like_DNA-bd_sf"/>
</dbReference>
<dbReference type="SUPFAM" id="SSF53850">
    <property type="entry name" value="Periplasmic binding protein-like II"/>
    <property type="match status" value="1"/>
</dbReference>
<evidence type="ECO:0000313" key="6">
    <source>
        <dbReference type="EMBL" id="EYF07110.1"/>
    </source>
</evidence>
<dbReference type="AlphaFoldDB" id="A0A017TE69"/>
<sequence>MLPSLDSLRCFVAAARLLNFRAAARAVALSPAALGQRIRELEEGMGASLFRRSTRSVSLTQAGLAFLPAAERCLEAARDCVRAARGETGPPPMEITIGTRHELGMSWILPQLDKLSEAFPTLDVSLYFGSGADLLLRVRSLEIDCAVTSSRITDPKLDAARLHREDYVFVGSRALLKERPLSREAHAEGHTLLDDSRDLPLFRYWRDAPGGGDRLRFKKIVCLGGIGAIRARVLSGAGVAVLPVYLVERDLAARTLRPIFPEVTPLHDWFRLVFRADDSKRSVYEGLAARFLEVPLV</sequence>
<evidence type="ECO:0000256" key="3">
    <source>
        <dbReference type="ARBA" id="ARBA00023125"/>
    </source>
</evidence>
<evidence type="ECO:0000259" key="5">
    <source>
        <dbReference type="PROSITE" id="PS50931"/>
    </source>
</evidence>
<gene>
    <name evidence="6" type="ORF">CAP_0589</name>
</gene>
<evidence type="ECO:0000313" key="7">
    <source>
        <dbReference type="Proteomes" id="UP000019678"/>
    </source>
</evidence>
<dbReference type="OrthoDB" id="5498381at2"/>
<evidence type="ECO:0000256" key="2">
    <source>
        <dbReference type="ARBA" id="ARBA00023015"/>
    </source>
</evidence>
<dbReference type="eggNOG" id="COG0583">
    <property type="taxonomic scope" value="Bacteria"/>
</dbReference>
<dbReference type="PANTHER" id="PTHR30537:SF74">
    <property type="entry name" value="HTH-TYPE TRANSCRIPTIONAL REGULATOR TRPI"/>
    <property type="match status" value="1"/>
</dbReference>
<dbReference type="Pfam" id="PF03466">
    <property type="entry name" value="LysR_substrate"/>
    <property type="match status" value="1"/>
</dbReference>
<feature type="domain" description="HTH lysR-type" evidence="5">
    <location>
        <begin position="3"/>
        <end position="60"/>
    </location>
</feature>
<dbReference type="InterPro" id="IPR005119">
    <property type="entry name" value="LysR_subst-bd"/>
</dbReference>
<dbReference type="GO" id="GO:0043565">
    <property type="term" value="F:sequence-specific DNA binding"/>
    <property type="evidence" value="ECO:0007669"/>
    <property type="project" value="TreeGrafter"/>
</dbReference>
<reference evidence="6 7" key="1">
    <citation type="submission" date="2013-05" db="EMBL/GenBank/DDBJ databases">
        <title>Genome assembly of Chondromyces apiculatus DSM 436.</title>
        <authorList>
            <person name="Sharma G."/>
            <person name="Khatri I."/>
            <person name="Kaur C."/>
            <person name="Mayilraj S."/>
            <person name="Subramanian S."/>
        </authorList>
    </citation>
    <scope>NUCLEOTIDE SEQUENCE [LARGE SCALE GENOMIC DNA]</scope>
    <source>
        <strain evidence="6 7">DSM 436</strain>
    </source>
</reference>
<dbReference type="Gene3D" id="1.10.10.10">
    <property type="entry name" value="Winged helix-like DNA-binding domain superfamily/Winged helix DNA-binding domain"/>
    <property type="match status" value="1"/>
</dbReference>
<dbReference type="InterPro" id="IPR036390">
    <property type="entry name" value="WH_DNA-bd_sf"/>
</dbReference>
<comment type="caution">
    <text evidence="6">The sequence shown here is derived from an EMBL/GenBank/DDBJ whole genome shotgun (WGS) entry which is preliminary data.</text>
</comment>
<protein>
    <submittedName>
        <fullName evidence="6">Glycine cleavage system transcriptional activator</fullName>
    </submittedName>
</protein>
<name>A0A017TE69_9BACT</name>
<dbReference type="SUPFAM" id="SSF46785">
    <property type="entry name" value="Winged helix' DNA-binding domain"/>
    <property type="match status" value="1"/>
</dbReference>
<dbReference type="Gene3D" id="3.40.190.290">
    <property type="match status" value="1"/>
</dbReference>
<keyword evidence="3" id="KW-0238">DNA-binding</keyword>
<dbReference type="FunFam" id="1.10.10.10:FF:000001">
    <property type="entry name" value="LysR family transcriptional regulator"/>
    <property type="match status" value="1"/>
</dbReference>
<comment type="similarity">
    <text evidence="1">Belongs to the LysR transcriptional regulatory family.</text>
</comment>
<organism evidence="6 7">
    <name type="scientific">Chondromyces apiculatus DSM 436</name>
    <dbReference type="NCBI Taxonomy" id="1192034"/>
    <lineage>
        <taxon>Bacteria</taxon>
        <taxon>Pseudomonadati</taxon>
        <taxon>Myxococcota</taxon>
        <taxon>Polyangia</taxon>
        <taxon>Polyangiales</taxon>
        <taxon>Polyangiaceae</taxon>
        <taxon>Chondromyces</taxon>
    </lineage>
</organism>
<dbReference type="Proteomes" id="UP000019678">
    <property type="component" value="Unassembled WGS sequence"/>
</dbReference>
<dbReference type="Pfam" id="PF00126">
    <property type="entry name" value="HTH_1"/>
    <property type="match status" value="1"/>
</dbReference>
<dbReference type="GO" id="GO:0003700">
    <property type="term" value="F:DNA-binding transcription factor activity"/>
    <property type="evidence" value="ECO:0007669"/>
    <property type="project" value="InterPro"/>
</dbReference>
<evidence type="ECO:0000256" key="1">
    <source>
        <dbReference type="ARBA" id="ARBA00009437"/>
    </source>
</evidence>
<keyword evidence="4" id="KW-0804">Transcription</keyword>
<dbReference type="STRING" id="1192034.CAP_0589"/>
<proteinExistence type="inferred from homology"/>
<dbReference type="GO" id="GO:0006351">
    <property type="term" value="P:DNA-templated transcription"/>
    <property type="evidence" value="ECO:0007669"/>
    <property type="project" value="TreeGrafter"/>
</dbReference>
<dbReference type="PANTHER" id="PTHR30537">
    <property type="entry name" value="HTH-TYPE TRANSCRIPTIONAL REGULATOR"/>
    <property type="match status" value="1"/>
</dbReference>
<dbReference type="InterPro" id="IPR000847">
    <property type="entry name" value="LysR_HTH_N"/>
</dbReference>
<keyword evidence="2" id="KW-0805">Transcription regulation</keyword>
<dbReference type="PROSITE" id="PS50931">
    <property type="entry name" value="HTH_LYSR"/>
    <property type="match status" value="1"/>
</dbReference>
<keyword evidence="7" id="KW-1185">Reference proteome</keyword>
<dbReference type="InterPro" id="IPR058163">
    <property type="entry name" value="LysR-type_TF_proteobact-type"/>
</dbReference>